<dbReference type="PANTHER" id="PTHR36766">
    <property type="entry name" value="PLANT BROAD-SPECTRUM MILDEW RESISTANCE PROTEIN RPW8"/>
    <property type="match status" value="1"/>
</dbReference>
<evidence type="ECO:0000313" key="2">
    <source>
        <dbReference type="Proteomes" id="UP000002316"/>
    </source>
</evidence>
<gene>
    <name evidence="1" type="ORF">TbgDal_V1960</name>
</gene>
<dbReference type="VEuPathDB" id="TriTrypDB:Tbg972.5.1960"/>
<reference evidence="2" key="1">
    <citation type="journal article" date="2010" name="PLoS Negl. Trop. Dis.">
        <title>The genome sequence of Trypanosoma brucei gambiense, causative agent of chronic human african trypanosomiasis.</title>
        <authorList>
            <person name="Jackson A.P."/>
            <person name="Sanders M."/>
            <person name="Berry A."/>
            <person name="McQuillan J."/>
            <person name="Aslett M.A."/>
            <person name="Quail M.A."/>
            <person name="Chukualim B."/>
            <person name="Capewell P."/>
            <person name="MacLeod A."/>
            <person name="Melville S.E."/>
            <person name="Gibson W."/>
            <person name="Barry J.D."/>
            <person name="Berriman M."/>
            <person name="Hertz-Fowler C."/>
        </authorList>
    </citation>
    <scope>NUCLEOTIDE SEQUENCE [LARGE SCALE GENOMIC DNA]</scope>
    <source>
        <strain evidence="2">MHOM/CI/86/DAL972</strain>
    </source>
</reference>
<dbReference type="InterPro" id="IPR032675">
    <property type="entry name" value="LRR_dom_sf"/>
</dbReference>
<dbReference type="PANTHER" id="PTHR36766:SF64">
    <property type="entry name" value="OS12G0206100 PROTEIN"/>
    <property type="match status" value="1"/>
</dbReference>
<proteinExistence type="predicted"/>
<protein>
    <submittedName>
        <fullName evidence="1">T. brucei spp.-specific protein</fullName>
    </submittedName>
</protein>
<dbReference type="AlphaFoldDB" id="C9ZNT0"/>
<organism evidence="1 2">
    <name type="scientific">Trypanosoma brucei gambiense (strain MHOM/CI/86/DAL972)</name>
    <dbReference type="NCBI Taxonomy" id="679716"/>
    <lineage>
        <taxon>Eukaryota</taxon>
        <taxon>Discoba</taxon>
        <taxon>Euglenozoa</taxon>
        <taxon>Kinetoplastea</taxon>
        <taxon>Metakinetoplastina</taxon>
        <taxon>Trypanosomatida</taxon>
        <taxon>Trypanosomatidae</taxon>
        <taxon>Trypanosoma</taxon>
    </lineage>
</organism>
<accession>C9ZNT0</accession>
<dbReference type="Proteomes" id="UP000002316">
    <property type="component" value="Chromosome 5"/>
</dbReference>
<sequence length="329" mass="38188">MQIYSCVRKCVHDIFFFLPDYYQDKGKMNIVAKRAREETEVPYSYFQETLKIAKFGGLKNLVILSREFTATKSLDIKQCDEFKTFKGVEQLQGLQKITVTDSRTVSELEPLKHCKALESLKLTHCQGIGRLKGLGQCKALKSFLVSNCGSIKSFSMFRYHESIREIRIDECELLRNVDVREANNLLKLIIEKCKALEDVYVGGCVKMEVIDIRECVGLQKVRGLKHVKELRELNLSGCRNLREITGIHRYEDTRLEKLNVKCCEKLEDLRFLRYCRVLKSIVISDSVVTQERLKLFNYRVEVVSETEYYSKRSGDNDTSHSTHNEQVVR</sequence>
<dbReference type="SUPFAM" id="SSF52047">
    <property type="entry name" value="RNI-like"/>
    <property type="match status" value="1"/>
</dbReference>
<dbReference type="Gene3D" id="3.80.10.10">
    <property type="entry name" value="Ribonuclease Inhibitor"/>
    <property type="match status" value="1"/>
</dbReference>
<name>C9ZNT0_TRYB9</name>
<dbReference type="RefSeq" id="XP_011773345.1">
    <property type="nucleotide sequence ID" value="XM_011775043.1"/>
</dbReference>
<dbReference type="EMBL" id="FN554968">
    <property type="protein sequence ID" value="CBH11058.1"/>
    <property type="molecule type" value="Genomic_DNA"/>
</dbReference>
<dbReference type="GeneID" id="23861177"/>
<evidence type="ECO:0000313" key="1">
    <source>
        <dbReference type="EMBL" id="CBH11058.1"/>
    </source>
</evidence>
<dbReference type="KEGG" id="tbg:TbgDal_V1960"/>